<keyword evidence="3 4" id="KW-0879">Wnt signaling pathway</keyword>
<dbReference type="GO" id="GO:0030877">
    <property type="term" value="C:beta-catenin destruction complex"/>
    <property type="evidence" value="ECO:0007669"/>
    <property type="project" value="TreeGrafter"/>
</dbReference>
<sequence length="669" mass="76739">MRDERGETALRCLESKAPAEWRPFLELSGDFGREKERETEGEMEKGKEGKERGERGGWMGVELLLIKMRNMFNRDFMDECIIWWSNLESILEDASALEAFKKWFKEDGTRPTDSIDLFFAIKAFKNLIERNDSKCAEIACKIHRKYISMRSGTCTFLPDNIRREMSERIHALSANKLPHGNLFEPCQEELLAYLRKQHALFVNSDHFYNLLNQNSELIEPVAVSASDENDPTVCSTGCHACASTSDDISIGFGSRNSLWKKWKPPRRNIAVQNVSKRDSRDSISCSAVLSEDSGNKRSSSKRHSERLPLQRVHGHQQQHQAFLSCPPDGSDFKHQRPEERERFSEILRCKLDKIAYRLEQYKHETGIEVFARDLEQLALAKEGNDEVDSVISNDSLDKYEQRMNAEYDMNPKEEKRRSMSASPIRFTNTLHVGNVPSPYGRHGFAPPPGGVTLKDYRNCAANRGMHSLRSTTPLSSNDYNGHRYSDSSGFCSSESANIINRAALFEKARHMAMSTQTTSFPQSCSEASTSSFYYCSFPLEAEEKRPLFVNNFYPKKQQLAISYKEENAEAPFVAKLEMRDITFREFRRCFGISSKTTRRFFFKSDCEDCSAPYQWTIIDDDCAILPIFEGITTEWHEGRAATLGLRSRIIKFSLKDELSVCVRLAKKRF</sequence>
<feature type="domain" description="RGS" evidence="6">
    <location>
        <begin position="86"/>
        <end position="195"/>
    </location>
</feature>
<feature type="domain" description="DIX" evidence="7">
    <location>
        <begin position="556"/>
        <end position="640"/>
    </location>
</feature>
<dbReference type="InterPro" id="IPR044926">
    <property type="entry name" value="RGS_subdomain_2"/>
</dbReference>
<keyword evidence="2" id="KW-0963">Cytoplasm</keyword>
<dbReference type="GO" id="GO:0005886">
    <property type="term" value="C:plasma membrane"/>
    <property type="evidence" value="ECO:0007669"/>
    <property type="project" value="TreeGrafter"/>
</dbReference>
<evidence type="ECO:0000259" key="7">
    <source>
        <dbReference type="PROSITE" id="PS50841"/>
    </source>
</evidence>
<dbReference type="GO" id="GO:0031625">
    <property type="term" value="F:ubiquitin protein ligase binding"/>
    <property type="evidence" value="ECO:0007669"/>
    <property type="project" value="TreeGrafter"/>
</dbReference>
<dbReference type="OrthoDB" id="10007451at2759"/>
<dbReference type="PROSITE" id="PS50132">
    <property type="entry name" value="RGS"/>
    <property type="match status" value="1"/>
</dbReference>
<dbReference type="InterPro" id="IPR043581">
    <property type="entry name" value="Axin-like"/>
</dbReference>
<dbReference type="PROSITE" id="PS50841">
    <property type="entry name" value="DIX"/>
    <property type="match status" value="1"/>
</dbReference>
<dbReference type="GO" id="GO:0016055">
    <property type="term" value="P:Wnt signaling pathway"/>
    <property type="evidence" value="ECO:0007669"/>
    <property type="project" value="UniProtKB-KW"/>
</dbReference>
<dbReference type="GO" id="GO:0090090">
    <property type="term" value="P:negative regulation of canonical Wnt signaling pathway"/>
    <property type="evidence" value="ECO:0007669"/>
    <property type="project" value="InterPro"/>
</dbReference>
<dbReference type="Proteomes" id="UP000276991">
    <property type="component" value="Unassembled WGS sequence"/>
</dbReference>
<dbReference type="EMBL" id="UPTC01000463">
    <property type="protein sequence ID" value="VBB28734.1"/>
    <property type="molecule type" value="Genomic_DNA"/>
</dbReference>
<evidence type="ECO:0008006" key="10">
    <source>
        <dbReference type="Google" id="ProtNLM"/>
    </source>
</evidence>
<dbReference type="PANTHER" id="PTHR46102:SF2">
    <property type="entry name" value="AXIN"/>
    <property type="match status" value="1"/>
</dbReference>
<dbReference type="InterPro" id="IPR001158">
    <property type="entry name" value="DIX"/>
</dbReference>
<feature type="region of interest" description="Disordered" evidence="5">
    <location>
        <begin position="285"/>
        <end position="338"/>
    </location>
</feature>
<gene>
    <name evidence="8" type="ORF">NAV_LOCUS3564</name>
</gene>
<accession>A0A498SAG8</accession>
<protein>
    <recommendedName>
        <fullName evidence="10">RGS domain-containing protein</fullName>
    </recommendedName>
</protein>
<dbReference type="SMART" id="SM00315">
    <property type="entry name" value="RGS"/>
    <property type="match status" value="1"/>
</dbReference>
<dbReference type="GO" id="GO:0008013">
    <property type="term" value="F:beta-catenin binding"/>
    <property type="evidence" value="ECO:0007669"/>
    <property type="project" value="TreeGrafter"/>
</dbReference>
<evidence type="ECO:0000256" key="3">
    <source>
        <dbReference type="ARBA" id="ARBA00022687"/>
    </source>
</evidence>
<dbReference type="Gene3D" id="2.40.240.130">
    <property type="match status" value="1"/>
</dbReference>
<evidence type="ECO:0000256" key="4">
    <source>
        <dbReference type="PROSITE-ProRule" id="PRU00069"/>
    </source>
</evidence>
<evidence type="ECO:0000256" key="2">
    <source>
        <dbReference type="ARBA" id="ARBA00022490"/>
    </source>
</evidence>
<evidence type="ECO:0000256" key="5">
    <source>
        <dbReference type="SAM" id="MobiDB-lite"/>
    </source>
</evidence>
<dbReference type="SUPFAM" id="SSF54236">
    <property type="entry name" value="Ubiquitin-like"/>
    <property type="match status" value="1"/>
</dbReference>
<dbReference type="InterPro" id="IPR036305">
    <property type="entry name" value="RGS_sf"/>
</dbReference>
<evidence type="ECO:0000313" key="8">
    <source>
        <dbReference type="EMBL" id="VBB28734.1"/>
    </source>
</evidence>
<evidence type="ECO:0000259" key="6">
    <source>
        <dbReference type="PROSITE" id="PS50132"/>
    </source>
</evidence>
<reference evidence="8 9" key="1">
    <citation type="submission" date="2018-08" db="EMBL/GenBank/DDBJ databases">
        <authorList>
            <person name="Laetsch R D."/>
            <person name="Stevens L."/>
            <person name="Kumar S."/>
            <person name="Blaxter L. M."/>
        </authorList>
    </citation>
    <scope>NUCLEOTIDE SEQUENCE [LARGE SCALE GENOMIC DNA]</scope>
</reference>
<proteinExistence type="predicted"/>
<organism evidence="8 9">
    <name type="scientific">Acanthocheilonema viteae</name>
    <name type="common">Filarial nematode worm</name>
    <name type="synonym">Dipetalonema viteae</name>
    <dbReference type="NCBI Taxonomy" id="6277"/>
    <lineage>
        <taxon>Eukaryota</taxon>
        <taxon>Metazoa</taxon>
        <taxon>Ecdysozoa</taxon>
        <taxon>Nematoda</taxon>
        <taxon>Chromadorea</taxon>
        <taxon>Rhabditida</taxon>
        <taxon>Spirurina</taxon>
        <taxon>Spiruromorpha</taxon>
        <taxon>Filarioidea</taxon>
        <taxon>Onchocercidae</taxon>
        <taxon>Acanthocheilonema</taxon>
    </lineage>
</organism>
<dbReference type="PANTHER" id="PTHR46102">
    <property type="entry name" value="AXIN"/>
    <property type="match status" value="1"/>
</dbReference>
<feature type="region of interest" description="Disordered" evidence="5">
    <location>
        <begin position="30"/>
        <end position="52"/>
    </location>
</feature>
<dbReference type="GO" id="GO:0032436">
    <property type="term" value="P:positive regulation of proteasomal ubiquitin-dependent protein catabolic process"/>
    <property type="evidence" value="ECO:0007669"/>
    <property type="project" value="TreeGrafter"/>
</dbReference>
<keyword evidence="9" id="KW-1185">Reference proteome</keyword>
<dbReference type="GO" id="GO:0005634">
    <property type="term" value="C:nucleus"/>
    <property type="evidence" value="ECO:0007669"/>
    <property type="project" value="TreeGrafter"/>
</dbReference>
<dbReference type="SUPFAM" id="SSF48097">
    <property type="entry name" value="Regulator of G-protein signaling, RGS"/>
    <property type="match status" value="1"/>
</dbReference>
<dbReference type="Gene3D" id="1.10.167.10">
    <property type="entry name" value="Regulator of G-protein Signalling 4, domain 2"/>
    <property type="match status" value="1"/>
</dbReference>
<dbReference type="InterPro" id="IPR038207">
    <property type="entry name" value="DIX_dom_sf"/>
</dbReference>
<dbReference type="GO" id="GO:0048468">
    <property type="term" value="P:cell development"/>
    <property type="evidence" value="ECO:0007669"/>
    <property type="project" value="TreeGrafter"/>
</dbReference>
<name>A0A498SAG8_ACAVI</name>
<dbReference type="STRING" id="6277.A0A498SAG8"/>
<comment type="subcellular location">
    <subcellularLocation>
        <location evidence="1">Cytoplasm</location>
    </subcellularLocation>
</comment>
<evidence type="ECO:0000256" key="1">
    <source>
        <dbReference type="ARBA" id="ARBA00004496"/>
    </source>
</evidence>
<dbReference type="AlphaFoldDB" id="A0A498SAG8"/>
<dbReference type="Pfam" id="PF00615">
    <property type="entry name" value="RGS"/>
    <property type="match status" value="1"/>
</dbReference>
<evidence type="ECO:0000313" key="9">
    <source>
        <dbReference type="Proteomes" id="UP000276991"/>
    </source>
</evidence>
<feature type="compositionally biased region" description="Basic and acidic residues" evidence="5">
    <location>
        <begin position="31"/>
        <end position="52"/>
    </location>
</feature>
<dbReference type="GO" id="GO:0060090">
    <property type="term" value="F:molecular adaptor activity"/>
    <property type="evidence" value="ECO:0007669"/>
    <property type="project" value="TreeGrafter"/>
</dbReference>
<dbReference type="GO" id="GO:0019901">
    <property type="term" value="F:protein kinase binding"/>
    <property type="evidence" value="ECO:0007669"/>
    <property type="project" value="TreeGrafter"/>
</dbReference>
<dbReference type="GO" id="GO:0005737">
    <property type="term" value="C:cytoplasm"/>
    <property type="evidence" value="ECO:0007669"/>
    <property type="project" value="UniProtKB-SubCell"/>
</dbReference>
<dbReference type="InterPro" id="IPR029071">
    <property type="entry name" value="Ubiquitin-like_domsf"/>
</dbReference>
<dbReference type="Pfam" id="PF00778">
    <property type="entry name" value="DIX"/>
    <property type="match status" value="1"/>
</dbReference>
<dbReference type="InterPro" id="IPR016137">
    <property type="entry name" value="RGS"/>
</dbReference>